<sequence length="253" mass="27471">MADNLTDMMAQRKPMPGRPLLGMTVLVVEDSRFACEAVRLLTLRSGARIRRADCLQSARRHLQVYRPTVVIIDIGLPDGDGADLIAELAQSVPRVPVILATSGRIEAEQGARAAGADGFLLKPFANLAAFQQQVIAAMPPEERENCLPTGGLRAIPMEEVCPDRIALRDDFAHVAEELRRRHLTSDHGEPPDTPLHYLAQFLGSLAFSAEDADLARAAQSLARVSDRGGGEVDRVVAQVRRLVDARIEAAAMI</sequence>
<keyword evidence="5" id="KW-1185">Reference proteome</keyword>
<dbReference type="Gene3D" id="3.40.50.2300">
    <property type="match status" value="1"/>
</dbReference>
<dbReference type="PANTHER" id="PTHR44591:SF3">
    <property type="entry name" value="RESPONSE REGULATORY DOMAIN-CONTAINING PROTEIN"/>
    <property type="match status" value="1"/>
</dbReference>
<dbReference type="SMART" id="SM00448">
    <property type="entry name" value="REC"/>
    <property type="match status" value="1"/>
</dbReference>
<organism evidence="4 5">
    <name type="scientific">Pacificitalea manganoxidans</name>
    <dbReference type="NCBI Taxonomy" id="1411902"/>
    <lineage>
        <taxon>Bacteria</taxon>
        <taxon>Pseudomonadati</taxon>
        <taxon>Pseudomonadota</taxon>
        <taxon>Alphaproteobacteria</taxon>
        <taxon>Rhodobacterales</taxon>
        <taxon>Paracoccaceae</taxon>
        <taxon>Pacificitalea</taxon>
    </lineage>
</organism>
<evidence type="ECO:0000313" key="5">
    <source>
        <dbReference type="Proteomes" id="UP000219050"/>
    </source>
</evidence>
<dbReference type="PROSITE" id="PS50110">
    <property type="entry name" value="RESPONSE_REGULATORY"/>
    <property type="match status" value="1"/>
</dbReference>
<dbReference type="GO" id="GO:0000160">
    <property type="term" value="P:phosphorelay signal transduction system"/>
    <property type="evidence" value="ECO:0007669"/>
    <property type="project" value="InterPro"/>
</dbReference>
<keyword evidence="1 2" id="KW-0597">Phosphoprotein</keyword>
<dbReference type="SUPFAM" id="SSF52172">
    <property type="entry name" value="CheY-like"/>
    <property type="match status" value="1"/>
</dbReference>
<dbReference type="InterPro" id="IPR011006">
    <property type="entry name" value="CheY-like_superfamily"/>
</dbReference>
<protein>
    <recommendedName>
        <fullName evidence="3">Response regulatory domain-containing protein</fullName>
    </recommendedName>
</protein>
<reference evidence="4 5" key="1">
    <citation type="submission" date="2017-05" db="EMBL/GenBank/DDBJ databases">
        <title>Comparative genomic and metabolic analysis of manganese-oxidizing mechanisms in Celeribater manganoxidans DY25T: its adaption to the environment of polymetallic nodule.</title>
        <authorList>
            <person name="Wang X."/>
        </authorList>
    </citation>
    <scope>NUCLEOTIDE SEQUENCE [LARGE SCALE GENOMIC DNA]</scope>
    <source>
        <strain evidence="4 5">DY25</strain>
    </source>
</reference>
<name>A0A291LZM2_9RHOB</name>
<dbReference type="RefSeq" id="WP_088663744.1">
    <property type="nucleotide sequence ID" value="NZ_CP021404.1"/>
</dbReference>
<gene>
    <name evidence="4" type="ORF">CBW24_09085</name>
</gene>
<dbReference type="KEGG" id="cmag:CBW24_09085"/>
<accession>A0A291LZM2</accession>
<dbReference type="InterPro" id="IPR050595">
    <property type="entry name" value="Bact_response_regulator"/>
</dbReference>
<dbReference type="OrthoDB" id="7831674at2"/>
<feature type="modified residue" description="4-aspartylphosphate" evidence="2">
    <location>
        <position position="73"/>
    </location>
</feature>
<evidence type="ECO:0000256" key="1">
    <source>
        <dbReference type="ARBA" id="ARBA00022553"/>
    </source>
</evidence>
<evidence type="ECO:0000259" key="3">
    <source>
        <dbReference type="PROSITE" id="PS50110"/>
    </source>
</evidence>
<dbReference type="Pfam" id="PF00072">
    <property type="entry name" value="Response_reg"/>
    <property type="match status" value="1"/>
</dbReference>
<dbReference type="PANTHER" id="PTHR44591">
    <property type="entry name" value="STRESS RESPONSE REGULATOR PROTEIN 1"/>
    <property type="match status" value="1"/>
</dbReference>
<dbReference type="CDD" id="cd00156">
    <property type="entry name" value="REC"/>
    <property type="match status" value="1"/>
</dbReference>
<dbReference type="Proteomes" id="UP000219050">
    <property type="component" value="Chromosome"/>
</dbReference>
<evidence type="ECO:0000256" key="2">
    <source>
        <dbReference type="PROSITE-ProRule" id="PRU00169"/>
    </source>
</evidence>
<dbReference type="EMBL" id="CP021404">
    <property type="protein sequence ID" value="ATI42151.1"/>
    <property type="molecule type" value="Genomic_DNA"/>
</dbReference>
<evidence type="ECO:0000313" key="4">
    <source>
        <dbReference type="EMBL" id="ATI42151.1"/>
    </source>
</evidence>
<dbReference type="AlphaFoldDB" id="A0A291LZM2"/>
<feature type="domain" description="Response regulatory" evidence="3">
    <location>
        <begin position="24"/>
        <end position="137"/>
    </location>
</feature>
<dbReference type="InterPro" id="IPR001789">
    <property type="entry name" value="Sig_transdc_resp-reg_receiver"/>
</dbReference>
<proteinExistence type="predicted"/>